<dbReference type="Proteomes" id="UP000001494">
    <property type="component" value="Chromosome"/>
</dbReference>
<proteinExistence type="predicted"/>
<dbReference type="OrthoDB" id="7596330at2"/>
<dbReference type="RefSeq" id="WP_011240589.1">
    <property type="nucleotide sequence ID" value="NC_017262.1"/>
</dbReference>
<dbReference type="KEGG" id="zmm:Zmob_0583"/>
<sequence>MENKKEVNYAENLRLEADRTLKNQLVEHRSYWLDRSIDLGGDSVEIIMRADLFYSYALYGDLP</sequence>
<organism evidence="1 2">
    <name type="scientific">Zymomonas mobilis subsp. mobilis (strain ATCC 10988 / DSM 424 / LMG 404 / NCIMB 8938 / NRRL B-806 / ZM1)</name>
    <dbReference type="NCBI Taxonomy" id="555217"/>
    <lineage>
        <taxon>Bacteria</taxon>
        <taxon>Pseudomonadati</taxon>
        <taxon>Pseudomonadota</taxon>
        <taxon>Alphaproteobacteria</taxon>
        <taxon>Sphingomonadales</taxon>
        <taxon>Zymomonadaceae</taxon>
        <taxon>Zymomonas</taxon>
    </lineage>
</organism>
<dbReference type="EMBL" id="CP002850">
    <property type="protein sequence ID" value="AEH62428.1"/>
    <property type="molecule type" value="Genomic_DNA"/>
</dbReference>
<dbReference type="AlphaFoldDB" id="A0A0H3G141"/>
<evidence type="ECO:0000313" key="2">
    <source>
        <dbReference type="Proteomes" id="UP000001494"/>
    </source>
</evidence>
<dbReference type="GeneID" id="79904126"/>
<reference evidence="1 2" key="1">
    <citation type="journal article" date="2011" name="J. Bacteriol.">
        <title>Genome sequence of the ethanol-producing Zymomonas mobilis subsp. mobilis lectotype strain ATCC 10988.</title>
        <authorList>
            <person name="Pappas K.M."/>
            <person name="Kouvelis V.N."/>
            <person name="Saunders E."/>
            <person name="Brettin T.S."/>
            <person name="Bruce D."/>
            <person name="Detter C."/>
            <person name="Balakireva M."/>
            <person name="Han C.S."/>
            <person name="Savvakis G."/>
            <person name="Kyrpides N.C."/>
            <person name="Typas M.A."/>
        </authorList>
    </citation>
    <scope>NUCLEOTIDE SEQUENCE [LARGE SCALE GENOMIC DNA]</scope>
    <source>
        <strain evidence="2">ATCC 10988 / DSM 424 / CCUG 17860 / LMG 404 / NCIMB 8938 / NRRL B-806 / ZM1</strain>
    </source>
</reference>
<name>A0A0H3G141_ZYMMA</name>
<accession>A0A0H3G141</accession>
<gene>
    <name evidence="1" type="ordered locus">Zmob_0583</name>
</gene>
<evidence type="ECO:0000313" key="1">
    <source>
        <dbReference type="EMBL" id="AEH62428.1"/>
    </source>
</evidence>
<dbReference type="HOGENOM" id="CLU_2885038_0_0_5"/>
<protein>
    <submittedName>
        <fullName evidence="1">Uncharacterized protein</fullName>
    </submittedName>
</protein>